<dbReference type="AlphaFoldDB" id="A0A3M7RJ14"/>
<dbReference type="Proteomes" id="UP000276133">
    <property type="component" value="Unassembled WGS sequence"/>
</dbReference>
<dbReference type="EMBL" id="REGN01003260">
    <property type="protein sequence ID" value="RNA23572.1"/>
    <property type="molecule type" value="Genomic_DNA"/>
</dbReference>
<reference evidence="1 2" key="1">
    <citation type="journal article" date="2018" name="Sci. Rep.">
        <title>Genomic signatures of local adaptation to the degree of environmental predictability in rotifers.</title>
        <authorList>
            <person name="Franch-Gras L."/>
            <person name="Hahn C."/>
            <person name="Garcia-Roger E.M."/>
            <person name="Carmona M.J."/>
            <person name="Serra M."/>
            <person name="Gomez A."/>
        </authorList>
    </citation>
    <scope>NUCLEOTIDE SEQUENCE [LARGE SCALE GENOMIC DNA]</scope>
    <source>
        <strain evidence="1">HYR1</strain>
    </source>
</reference>
<keyword evidence="2" id="KW-1185">Reference proteome</keyword>
<accession>A0A3M7RJ14</accession>
<name>A0A3M7RJ14_BRAPC</name>
<evidence type="ECO:0000313" key="2">
    <source>
        <dbReference type="Proteomes" id="UP000276133"/>
    </source>
</evidence>
<comment type="caution">
    <text evidence="1">The sequence shown here is derived from an EMBL/GenBank/DDBJ whole genome shotgun (WGS) entry which is preliminary data.</text>
</comment>
<proteinExistence type="predicted"/>
<gene>
    <name evidence="1" type="ORF">BpHYR1_035119</name>
</gene>
<protein>
    <submittedName>
        <fullName evidence="1">Uncharacterized protein</fullName>
    </submittedName>
</protein>
<organism evidence="1 2">
    <name type="scientific">Brachionus plicatilis</name>
    <name type="common">Marine rotifer</name>
    <name type="synonym">Brachionus muelleri</name>
    <dbReference type="NCBI Taxonomy" id="10195"/>
    <lineage>
        <taxon>Eukaryota</taxon>
        <taxon>Metazoa</taxon>
        <taxon>Spiralia</taxon>
        <taxon>Gnathifera</taxon>
        <taxon>Rotifera</taxon>
        <taxon>Eurotatoria</taxon>
        <taxon>Monogononta</taxon>
        <taxon>Pseudotrocha</taxon>
        <taxon>Ploima</taxon>
        <taxon>Brachionidae</taxon>
        <taxon>Brachionus</taxon>
    </lineage>
</organism>
<sequence>MIKGDLSFKRMHISRLTTNLRGLILEQILSDSYCLILNDGTPTLTGDNIKSRRTLKDEAEL</sequence>
<evidence type="ECO:0000313" key="1">
    <source>
        <dbReference type="EMBL" id="RNA23572.1"/>
    </source>
</evidence>